<evidence type="ECO:0000313" key="4">
    <source>
        <dbReference type="Proteomes" id="UP001149074"/>
    </source>
</evidence>
<dbReference type="Proteomes" id="UP001149074">
    <property type="component" value="Unassembled WGS sequence"/>
</dbReference>
<dbReference type="OrthoDB" id="308383at2759"/>
<name>A0A9W9KLR2_9EURO</name>
<reference evidence="2" key="2">
    <citation type="journal article" date="2023" name="IMA Fungus">
        <title>Comparative genomic study of the Penicillium genus elucidates a diverse pangenome and 15 lateral gene transfer events.</title>
        <authorList>
            <person name="Petersen C."/>
            <person name="Sorensen T."/>
            <person name="Nielsen M.R."/>
            <person name="Sondergaard T.E."/>
            <person name="Sorensen J.L."/>
            <person name="Fitzpatrick D.A."/>
            <person name="Frisvad J.C."/>
            <person name="Nielsen K.L."/>
        </authorList>
    </citation>
    <scope>NUCLEOTIDE SEQUENCE</scope>
    <source>
        <strain evidence="2">IBT 30761</strain>
    </source>
</reference>
<dbReference type="Pfam" id="PF00856">
    <property type="entry name" value="SET"/>
    <property type="match status" value="1"/>
</dbReference>
<dbReference type="EMBL" id="JAPQKI010000002">
    <property type="protein sequence ID" value="KAJ5111404.1"/>
    <property type="molecule type" value="Genomic_DNA"/>
</dbReference>
<dbReference type="InterPro" id="IPR001214">
    <property type="entry name" value="SET_dom"/>
</dbReference>
<sequence length="543" mass="60713">MTVVNLKLGMVEHEGRLCPCDDARAGYLFEVSGQSGFLSGRESCPVTAPSISRTIHERPRHKTVSGLRPSKSQAIALAMEDVESDNDDAVAEDCLKSSNATAPPVRQFHCDTRFPQRKRTANDLATPKLQPSSIDKFILGIWRQVHSPITLSVSFPDRRPEFSLRTGISQEVFRAINSLCRTYCDQSRSSRALEMIIQSYWVECFQARIASIRIEHPECTNVEARMIALKEACSTLGWQEKELRNRINRGRCGVATKKLRIRGLGLSDLCRGRIGFDNGLTTRLRHLAPSLEVAADTLHPGWRDLLRVVDQSGPRRYTGHPHEWVTVDTGPALPLQDTYSHLPLPNGFAYQFVEDCVIDQDVFGSEDPRRDPGLDPDLCQICKEKQSDNATSNCCSCFPNIFGCVRCPSPVQIFHTATGKNNGVVARCPFERGMAIAEFVGFITLGIDGLDVMAGGTPERPYQIFQGNLGNFTRFINHSCRPNCQFQRFYWCGVERVIVVSRGVEAGSEITVDYSDFYWRELKKNCLCGEPGCRFAHQGEIGL</sequence>
<dbReference type="Gene3D" id="2.170.270.10">
    <property type="entry name" value="SET domain"/>
    <property type="match status" value="1"/>
</dbReference>
<dbReference type="PANTHER" id="PTHR47250:SF3">
    <property type="entry name" value="HISTONE-LYSINE N-METHYLTRANSFERASE SET-6"/>
    <property type="match status" value="1"/>
</dbReference>
<dbReference type="AlphaFoldDB" id="A0A9W9KLR2"/>
<dbReference type="SUPFAM" id="SSF82199">
    <property type="entry name" value="SET domain"/>
    <property type="match status" value="1"/>
</dbReference>
<keyword evidence="4" id="KW-1185">Reference proteome</keyword>
<comment type="caution">
    <text evidence="2">The sequence shown here is derived from an EMBL/GenBank/DDBJ whole genome shotgun (WGS) entry which is preliminary data.</text>
</comment>
<organism evidence="2 4">
    <name type="scientific">Penicillium argentinense</name>
    <dbReference type="NCBI Taxonomy" id="1131581"/>
    <lineage>
        <taxon>Eukaryota</taxon>
        <taxon>Fungi</taxon>
        <taxon>Dikarya</taxon>
        <taxon>Ascomycota</taxon>
        <taxon>Pezizomycotina</taxon>
        <taxon>Eurotiomycetes</taxon>
        <taxon>Eurotiomycetidae</taxon>
        <taxon>Eurotiales</taxon>
        <taxon>Aspergillaceae</taxon>
        <taxon>Penicillium</taxon>
    </lineage>
</organism>
<protein>
    <submittedName>
        <fullName evidence="2">SET domain-containing protein</fullName>
    </submittedName>
</protein>
<dbReference type="GeneID" id="81353412"/>
<gene>
    <name evidence="2" type="ORF">N7532_001939</name>
    <name evidence="3" type="ORF">N7532_001982</name>
</gene>
<evidence type="ECO:0000313" key="3">
    <source>
        <dbReference type="EMBL" id="KAJ5111447.1"/>
    </source>
</evidence>
<dbReference type="PROSITE" id="PS50280">
    <property type="entry name" value="SET"/>
    <property type="match status" value="1"/>
</dbReference>
<feature type="domain" description="SET" evidence="1">
    <location>
        <begin position="409"/>
        <end position="515"/>
    </location>
</feature>
<dbReference type="PANTHER" id="PTHR47250">
    <property type="entry name" value="HISTONE-LYSINE N-METHYLTRANSFERASE SET-6"/>
    <property type="match status" value="1"/>
</dbReference>
<reference evidence="2" key="1">
    <citation type="submission" date="2022-11" db="EMBL/GenBank/DDBJ databases">
        <authorList>
            <person name="Petersen C."/>
        </authorList>
    </citation>
    <scope>NUCLEOTIDE SEQUENCE</scope>
    <source>
        <strain evidence="2">IBT 30761</strain>
    </source>
</reference>
<evidence type="ECO:0000313" key="2">
    <source>
        <dbReference type="EMBL" id="KAJ5111404.1"/>
    </source>
</evidence>
<proteinExistence type="predicted"/>
<dbReference type="SMART" id="SM00317">
    <property type="entry name" value="SET"/>
    <property type="match status" value="1"/>
</dbReference>
<evidence type="ECO:0000259" key="1">
    <source>
        <dbReference type="PROSITE" id="PS50280"/>
    </source>
</evidence>
<dbReference type="RefSeq" id="XP_056479474.1">
    <property type="nucleotide sequence ID" value="XM_056614433.1"/>
</dbReference>
<dbReference type="InterPro" id="IPR046341">
    <property type="entry name" value="SET_dom_sf"/>
</dbReference>
<dbReference type="EMBL" id="JAPQKI010000002">
    <property type="protein sequence ID" value="KAJ5111447.1"/>
    <property type="molecule type" value="Genomic_DNA"/>
</dbReference>
<accession>A0A9W9KLR2</accession>
<dbReference type="InterPro" id="IPR053105">
    <property type="entry name" value="Class_V-like_SAM-MTase"/>
</dbReference>